<dbReference type="Gene3D" id="3.30.160.390">
    <property type="entry name" value="Integrase, DNA-binding domain"/>
    <property type="match status" value="1"/>
</dbReference>
<dbReference type="GO" id="GO:0006310">
    <property type="term" value="P:DNA recombination"/>
    <property type="evidence" value="ECO:0007669"/>
    <property type="project" value="UniProtKB-KW"/>
</dbReference>
<feature type="domain" description="Tyr recombinase" evidence="6">
    <location>
        <begin position="223"/>
        <end position="398"/>
    </location>
</feature>
<evidence type="ECO:0000259" key="6">
    <source>
        <dbReference type="PROSITE" id="PS51898"/>
    </source>
</evidence>
<dbReference type="InterPro" id="IPR011010">
    <property type="entry name" value="DNA_brk_join_enz"/>
</dbReference>
<keyword evidence="2" id="KW-0229">DNA integration</keyword>
<dbReference type="PANTHER" id="PTHR30629">
    <property type="entry name" value="PROPHAGE INTEGRASE"/>
    <property type="match status" value="1"/>
</dbReference>
<comment type="similarity">
    <text evidence="1">Belongs to the 'phage' integrase family.</text>
</comment>
<dbReference type="GO" id="GO:0003677">
    <property type="term" value="F:DNA binding"/>
    <property type="evidence" value="ECO:0007669"/>
    <property type="project" value="UniProtKB-KW"/>
</dbReference>
<accession>A0A2S3V1T7</accession>
<protein>
    <submittedName>
        <fullName evidence="7">Uncharacterized protein DUF4102</fullName>
    </submittedName>
</protein>
<dbReference type="GO" id="GO:0015074">
    <property type="term" value="P:DNA integration"/>
    <property type="evidence" value="ECO:0007669"/>
    <property type="project" value="UniProtKB-KW"/>
</dbReference>
<dbReference type="InterPro" id="IPR010998">
    <property type="entry name" value="Integrase_recombinase_N"/>
</dbReference>
<dbReference type="Proteomes" id="UP000236959">
    <property type="component" value="Unassembled WGS sequence"/>
</dbReference>
<dbReference type="EMBL" id="PPCN01000001">
    <property type="protein sequence ID" value="POF33908.1"/>
    <property type="molecule type" value="Genomic_DNA"/>
</dbReference>
<dbReference type="InterPro" id="IPR013762">
    <property type="entry name" value="Integrase-like_cat_sf"/>
</dbReference>
<dbReference type="InterPro" id="IPR038488">
    <property type="entry name" value="Integrase_DNA-bd_sf"/>
</dbReference>
<evidence type="ECO:0000256" key="5">
    <source>
        <dbReference type="SAM" id="MobiDB-lite"/>
    </source>
</evidence>
<dbReference type="CDD" id="cd00796">
    <property type="entry name" value="INT_Rci_Hp1_C"/>
    <property type="match status" value="1"/>
</dbReference>
<evidence type="ECO:0000256" key="1">
    <source>
        <dbReference type="ARBA" id="ARBA00008857"/>
    </source>
</evidence>
<proteinExistence type="inferred from homology"/>
<dbReference type="InterPro" id="IPR002104">
    <property type="entry name" value="Integrase_catalytic"/>
</dbReference>
<dbReference type="PANTHER" id="PTHR30629:SF2">
    <property type="entry name" value="PROPHAGE INTEGRASE INTS-RELATED"/>
    <property type="match status" value="1"/>
</dbReference>
<dbReference type="Gene3D" id="1.10.443.10">
    <property type="entry name" value="Intergrase catalytic core"/>
    <property type="match status" value="1"/>
</dbReference>
<dbReference type="PROSITE" id="PS51898">
    <property type="entry name" value="TYR_RECOMBINASE"/>
    <property type="match status" value="1"/>
</dbReference>
<comment type="caution">
    <text evidence="7">The sequence shown here is derived from an EMBL/GenBank/DDBJ whole genome shotgun (WGS) entry which is preliminary data.</text>
</comment>
<evidence type="ECO:0000256" key="2">
    <source>
        <dbReference type="ARBA" id="ARBA00022908"/>
    </source>
</evidence>
<dbReference type="Gene3D" id="1.10.150.130">
    <property type="match status" value="1"/>
</dbReference>
<dbReference type="InterPro" id="IPR050808">
    <property type="entry name" value="Phage_Integrase"/>
</dbReference>
<dbReference type="OrthoDB" id="6388170at2"/>
<dbReference type="SUPFAM" id="SSF56349">
    <property type="entry name" value="DNA breaking-rejoining enzymes"/>
    <property type="match status" value="1"/>
</dbReference>
<evidence type="ECO:0000313" key="8">
    <source>
        <dbReference type="Proteomes" id="UP000236959"/>
    </source>
</evidence>
<reference evidence="7 8" key="1">
    <citation type="submission" date="2018-01" db="EMBL/GenBank/DDBJ databases">
        <title>Genomic Encyclopedia of Archaeal and Bacterial Type Strains, Phase II (KMG-II): from individual species to whole genera.</title>
        <authorList>
            <person name="Goeker M."/>
        </authorList>
    </citation>
    <scope>NUCLEOTIDE SEQUENCE [LARGE SCALE GENOMIC DNA]</scope>
    <source>
        <strain evidence="7 8">DSM 17023</strain>
    </source>
</reference>
<dbReference type="AlphaFoldDB" id="A0A2S3V1T7"/>
<dbReference type="RefSeq" id="WP_103220558.1">
    <property type="nucleotide sequence ID" value="NZ_PPCN01000001.1"/>
</dbReference>
<keyword evidence="8" id="KW-1185">Reference proteome</keyword>
<keyword evidence="3" id="KW-0238">DNA-binding</keyword>
<name>A0A2S3V1T7_9HYPH</name>
<dbReference type="Pfam" id="PF00589">
    <property type="entry name" value="Phage_integrase"/>
    <property type="match status" value="1"/>
</dbReference>
<dbReference type="Pfam" id="PF13356">
    <property type="entry name" value="Arm-DNA-bind_3"/>
    <property type="match status" value="1"/>
</dbReference>
<keyword evidence="4" id="KW-0233">DNA recombination</keyword>
<gene>
    <name evidence="7" type="ORF">CLV41_101357</name>
</gene>
<sequence length="464" mass="50740">MAKLNKRFVDTVEIRDKDYIVWDDDLPGFGLRVFASGKRSYIIQYRAAGRSRRYAIGLHGVWTPETARKEARVQLGKVAQGDNPADERQLDRNAMTVKELADQYIEAMEAGLIMGKGGRPKRPSTVSVNIGQLRGHIVPLIGKRRVQDLTKADVTKMMNDVIAGKTRAVRKTGKKRGVSILRGGRGTASKCVGLTGSMLTYAISMGIVEQNVAHGIRKPKDQVRDRRLSEDEYRILGVMLRKAGNDPELAPTVAITRLLALTGCRRGEILSLKWSEVDFENSCLRLADSKEGASTRPVGLPVIELLEERRKLVAGDFVFPGTRGSDTFGSFPNQWNKIFGGPELPDFTAHILRHSFASMANDLGFTESTIAALVGHATGSITSKYIHSLDSVLIMAADTVSGYIQGLLAGVEFKHTAYALDRSARREALSRFIAQSSVASARAGKHRAVPPNSERTTNAPEGVA</sequence>
<organism evidence="7 8">
    <name type="scientific">Roseibium marinum</name>
    <dbReference type="NCBI Taxonomy" id="281252"/>
    <lineage>
        <taxon>Bacteria</taxon>
        <taxon>Pseudomonadati</taxon>
        <taxon>Pseudomonadota</taxon>
        <taxon>Alphaproteobacteria</taxon>
        <taxon>Hyphomicrobiales</taxon>
        <taxon>Stappiaceae</taxon>
        <taxon>Roseibium</taxon>
    </lineage>
</organism>
<feature type="compositionally biased region" description="Polar residues" evidence="5">
    <location>
        <begin position="453"/>
        <end position="464"/>
    </location>
</feature>
<evidence type="ECO:0000256" key="3">
    <source>
        <dbReference type="ARBA" id="ARBA00023125"/>
    </source>
</evidence>
<dbReference type="InterPro" id="IPR025166">
    <property type="entry name" value="Integrase_DNA_bind_dom"/>
</dbReference>
<feature type="region of interest" description="Disordered" evidence="5">
    <location>
        <begin position="443"/>
        <end position="464"/>
    </location>
</feature>
<evidence type="ECO:0000256" key="4">
    <source>
        <dbReference type="ARBA" id="ARBA00023172"/>
    </source>
</evidence>
<evidence type="ECO:0000313" key="7">
    <source>
        <dbReference type="EMBL" id="POF33908.1"/>
    </source>
</evidence>